<proteinExistence type="predicted"/>
<evidence type="ECO:0000313" key="2">
    <source>
        <dbReference type="EMBL" id="GAQ89993.1"/>
    </source>
</evidence>
<dbReference type="Proteomes" id="UP000054558">
    <property type="component" value="Unassembled WGS sequence"/>
</dbReference>
<protein>
    <submittedName>
        <fullName evidence="2">Uncharacterized protein</fullName>
    </submittedName>
</protein>
<name>A0A1Y1IH62_KLENI</name>
<evidence type="ECO:0000313" key="3">
    <source>
        <dbReference type="Proteomes" id="UP000054558"/>
    </source>
</evidence>
<organism evidence="2 3">
    <name type="scientific">Klebsormidium nitens</name>
    <name type="common">Green alga</name>
    <name type="synonym">Ulothrix nitens</name>
    <dbReference type="NCBI Taxonomy" id="105231"/>
    <lineage>
        <taxon>Eukaryota</taxon>
        <taxon>Viridiplantae</taxon>
        <taxon>Streptophyta</taxon>
        <taxon>Klebsormidiophyceae</taxon>
        <taxon>Klebsormidiales</taxon>
        <taxon>Klebsormidiaceae</taxon>
        <taxon>Klebsormidium</taxon>
    </lineage>
</organism>
<gene>
    <name evidence="2" type="ORF">KFL_005870020</name>
</gene>
<feature type="region of interest" description="Disordered" evidence="1">
    <location>
        <begin position="81"/>
        <end position="101"/>
    </location>
</feature>
<reference evidence="2 3" key="1">
    <citation type="journal article" date="2014" name="Nat. Commun.">
        <title>Klebsormidium flaccidum genome reveals primary factors for plant terrestrial adaptation.</title>
        <authorList>
            <person name="Hori K."/>
            <person name="Maruyama F."/>
            <person name="Fujisawa T."/>
            <person name="Togashi T."/>
            <person name="Yamamoto N."/>
            <person name="Seo M."/>
            <person name="Sato S."/>
            <person name="Yamada T."/>
            <person name="Mori H."/>
            <person name="Tajima N."/>
            <person name="Moriyama T."/>
            <person name="Ikeuchi M."/>
            <person name="Watanabe M."/>
            <person name="Wada H."/>
            <person name="Kobayashi K."/>
            <person name="Saito M."/>
            <person name="Masuda T."/>
            <person name="Sasaki-Sekimoto Y."/>
            <person name="Mashiguchi K."/>
            <person name="Awai K."/>
            <person name="Shimojima M."/>
            <person name="Masuda S."/>
            <person name="Iwai M."/>
            <person name="Nobusawa T."/>
            <person name="Narise T."/>
            <person name="Kondo S."/>
            <person name="Saito H."/>
            <person name="Sato R."/>
            <person name="Murakawa M."/>
            <person name="Ihara Y."/>
            <person name="Oshima-Yamada Y."/>
            <person name="Ohtaka K."/>
            <person name="Satoh M."/>
            <person name="Sonobe K."/>
            <person name="Ishii M."/>
            <person name="Ohtani R."/>
            <person name="Kanamori-Sato M."/>
            <person name="Honoki R."/>
            <person name="Miyazaki D."/>
            <person name="Mochizuki H."/>
            <person name="Umetsu J."/>
            <person name="Higashi K."/>
            <person name="Shibata D."/>
            <person name="Kamiya Y."/>
            <person name="Sato N."/>
            <person name="Nakamura Y."/>
            <person name="Tabata S."/>
            <person name="Ida S."/>
            <person name="Kurokawa K."/>
            <person name="Ohta H."/>
        </authorList>
    </citation>
    <scope>NUCLEOTIDE SEQUENCE [LARGE SCALE GENOMIC DNA]</scope>
    <source>
        <strain evidence="2 3">NIES-2285</strain>
    </source>
</reference>
<dbReference type="AlphaFoldDB" id="A0A1Y1IH62"/>
<evidence type="ECO:0000256" key="1">
    <source>
        <dbReference type="SAM" id="MobiDB-lite"/>
    </source>
</evidence>
<keyword evidence="3" id="KW-1185">Reference proteome</keyword>
<sequence>MGGASRVRAPMRPRPNARSLTGQGNLEAAGRQTEEDRGRRICCTGQGRESAGLRIRAWGNGEGCTGLQRPPGRVTRALRAGSGIGGVAPDPSLDGAESRSR</sequence>
<feature type="region of interest" description="Disordered" evidence="1">
    <location>
        <begin position="1"/>
        <end position="38"/>
    </location>
</feature>
<dbReference type="EMBL" id="DF237536">
    <property type="protein sequence ID" value="GAQ89993.1"/>
    <property type="molecule type" value="Genomic_DNA"/>
</dbReference>
<accession>A0A1Y1IH62</accession>